<dbReference type="InterPro" id="IPR000014">
    <property type="entry name" value="PAS"/>
</dbReference>
<evidence type="ECO:0000313" key="9">
    <source>
        <dbReference type="Proteomes" id="UP000784128"/>
    </source>
</evidence>
<dbReference type="InterPro" id="IPR043128">
    <property type="entry name" value="Rev_trsase/Diguanyl_cyclase"/>
</dbReference>
<evidence type="ECO:0000259" key="6">
    <source>
        <dbReference type="PROSITE" id="PS50113"/>
    </source>
</evidence>
<dbReference type="InterPro" id="IPR001610">
    <property type="entry name" value="PAC"/>
</dbReference>
<dbReference type="GO" id="GO:0052621">
    <property type="term" value="F:diguanylate cyclase activity"/>
    <property type="evidence" value="ECO:0007669"/>
    <property type="project" value="UniProtKB-EC"/>
</dbReference>
<dbReference type="InterPro" id="IPR035965">
    <property type="entry name" value="PAS-like_dom_sf"/>
</dbReference>
<feature type="transmembrane region" description="Helical" evidence="4">
    <location>
        <begin position="157"/>
        <end position="182"/>
    </location>
</feature>
<dbReference type="NCBIfam" id="TIGR00229">
    <property type="entry name" value="sensory_box"/>
    <property type="match status" value="1"/>
</dbReference>
<dbReference type="Proteomes" id="UP000784128">
    <property type="component" value="Unassembled WGS sequence"/>
</dbReference>
<dbReference type="PROSITE" id="PS50113">
    <property type="entry name" value="PAC"/>
    <property type="match status" value="1"/>
</dbReference>
<keyword evidence="8" id="KW-0548">Nucleotidyltransferase</keyword>
<dbReference type="PANTHER" id="PTHR45138:SF9">
    <property type="entry name" value="DIGUANYLATE CYCLASE DGCM-RELATED"/>
    <property type="match status" value="1"/>
</dbReference>
<keyword evidence="4" id="KW-0812">Transmembrane</keyword>
<dbReference type="InterPro" id="IPR000160">
    <property type="entry name" value="GGDEF_dom"/>
</dbReference>
<dbReference type="CDD" id="cd00130">
    <property type="entry name" value="PAS"/>
    <property type="match status" value="1"/>
</dbReference>
<dbReference type="InterPro" id="IPR029787">
    <property type="entry name" value="Nucleotide_cyclase"/>
</dbReference>
<dbReference type="Pfam" id="PF00990">
    <property type="entry name" value="GGDEF"/>
    <property type="match status" value="1"/>
</dbReference>
<evidence type="ECO:0000259" key="5">
    <source>
        <dbReference type="PROSITE" id="PS50112"/>
    </source>
</evidence>
<dbReference type="SMART" id="SM00086">
    <property type="entry name" value="PAC"/>
    <property type="match status" value="1"/>
</dbReference>
<dbReference type="NCBIfam" id="TIGR00254">
    <property type="entry name" value="GGDEF"/>
    <property type="match status" value="1"/>
</dbReference>
<dbReference type="SMART" id="SM00267">
    <property type="entry name" value="GGDEF"/>
    <property type="match status" value="1"/>
</dbReference>
<feature type="domain" description="GGDEF" evidence="7">
    <location>
        <begin position="556"/>
        <end position="690"/>
    </location>
</feature>
<feature type="domain" description="PAS" evidence="5">
    <location>
        <begin position="218"/>
        <end position="291"/>
    </location>
</feature>
<name>A0ABS5U3Q5_9BACT</name>
<dbReference type="InterPro" id="IPR013655">
    <property type="entry name" value="PAS_fold_3"/>
</dbReference>
<dbReference type="EMBL" id="JAHDYS010000001">
    <property type="protein sequence ID" value="MBT1070303.1"/>
    <property type="molecule type" value="Genomic_DNA"/>
</dbReference>
<dbReference type="InterPro" id="IPR050469">
    <property type="entry name" value="Diguanylate_Cyclase"/>
</dbReference>
<reference evidence="8 9" key="1">
    <citation type="submission" date="2021-05" db="EMBL/GenBank/DDBJ databases">
        <title>The draft genome of Geobacter chapellei DSM 13688.</title>
        <authorList>
            <person name="Xu Z."/>
            <person name="Masuda Y."/>
            <person name="Itoh H."/>
            <person name="Senoo K."/>
        </authorList>
    </citation>
    <scope>NUCLEOTIDE SEQUENCE [LARGE SCALE GENOMIC DNA]</scope>
    <source>
        <strain evidence="8 9">DSM 13688</strain>
    </source>
</reference>
<dbReference type="PROSITE" id="PS50112">
    <property type="entry name" value="PAS"/>
    <property type="match status" value="1"/>
</dbReference>
<evidence type="ECO:0000256" key="2">
    <source>
        <dbReference type="ARBA" id="ARBA00034247"/>
    </source>
</evidence>
<dbReference type="InterPro" id="IPR003018">
    <property type="entry name" value="GAF"/>
</dbReference>
<dbReference type="EC" id="2.7.7.65" evidence="1"/>
<dbReference type="CDD" id="cd01949">
    <property type="entry name" value="GGDEF"/>
    <property type="match status" value="1"/>
</dbReference>
<comment type="catalytic activity">
    <reaction evidence="2">
        <text>2 GTP = 3',3'-c-di-GMP + 2 diphosphate</text>
        <dbReference type="Rhea" id="RHEA:24898"/>
        <dbReference type="ChEBI" id="CHEBI:33019"/>
        <dbReference type="ChEBI" id="CHEBI:37565"/>
        <dbReference type="ChEBI" id="CHEBI:58805"/>
        <dbReference type="EC" id="2.7.7.65"/>
    </reaction>
</comment>
<protein>
    <recommendedName>
        <fullName evidence="1">diguanylate cyclase</fullName>
        <ecNumber evidence="1">2.7.7.65</ecNumber>
    </recommendedName>
</protein>
<dbReference type="SMART" id="SM00065">
    <property type="entry name" value="GAF"/>
    <property type="match status" value="1"/>
</dbReference>
<gene>
    <name evidence="8" type="ORF">KJB30_00750</name>
</gene>
<dbReference type="PANTHER" id="PTHR45138">
    <property type="entry name" value="REGULATORY COMPONENTS OF SENSORY TRANSDUCTION SYSTEM"/>
    <property type="match status" value="1"/>
</dbReference>
<dbReference type="SUPFAM" id="SSF55781">
    <property type="entry name" value="GAF domain-like"/>
    <property type="match status" value="1"/>
</dbReference>
<sequence>MPPSKNLTVHQTSETHFQLGQSLAKRLLPLVVIIACLMGFIFPVTVYVLDYRSLTKEAHSYSKRIAHELEEIAIDSPTLWKYQIYRFAHLTQQVVVDKDISLIKICDETNSEVVSYRYESSEAAAAWNRWAPHGAASVIYNNKVIGTVRVGLSQKHLLIKTALTAVVSGFLGLLLAFLAYTFPTRIVRRMDQEVQTLIDDLENSFNESGQLRIAAQESEKRFLELVQGLDAIIWEGDPVSGRYCFVSHQAERLLGLPVESWCLADNFFIDQVHPVDRERVAGAYHTAISQEVPGQIEYRRFGKDGTVVWLRDTFRIVPNGREEKKRWWGVIVDITPRVKAEEALMAANEKLSSTVRELRRSNREISVLREMGNLFQLCNSLDEACEVIAATSEKLFPAASGALFLFNESDNLLKKIISWGNLFNEHHSPVFLADNCLALRSGKVRVTSPVTGSRCCEDMSEIRSGACVCIPLVAQGNILGVYRHYYEKQIDHADAKPNQQLLLAMTEHMALAVANMQLLETLHVQALHDPLTSLFNRRYADEAMVREIAHAERKKYSLGIMMIDIDNFKKFNDTYGHDAGDLLLVKAGNVMTAFFREYDRVCRYGGEEFVCIIPDMNFETIFHRAEQLRQLIKDIRISHFGTPLGEVTISVGIAMYPQHGRTKSKLLKSADAALYLAKDAGRDRVMAEGYEEGQVTIWN</sequence>
<evidence type="ECO:0000259" key="7">
    <source>
        <dbReference type="PROSITE" id="PS50887"/>
    </source>
</evidence>
<dbReference type="RefSeq" id="WP_214296012.1">
    <property type="nucleotide sequence ID" value="NZ_JAHDYS010000001.1"/>
</dbReference>
<dbReference type="InterPro" id="IPR029016">
    <property type="entry name" value="GAF-like_dom_sf"/>
</dbReference>
<feature type="coiled-coil region" evidence="3">
    <location>
        <begin position="337"/>
        <end position="364"/>
    </location>
</feature>
<accession>A0ABS5U3Q5</accession>
<dbReference type="Pfam" id="PF08447">
    <property type="entry name" value="PAS_3"/>
    <property type="match status" value="1"/>
</dbReference>
<dbReference type="Gene3D" id="3.30.450.20">
    <property type="entry name" value="PAS domain"/>
    <property type="match status" value="1"/>
</dbReference>
<dbReference type="SUPFAM" id="SSF55073">
    <property type="entry name" value="Nucleotide cyclase"/>
    <property type="match status" value="1"/>
</dbReference>
<dbReference type="Gene3D" id="3.30.70.270">
    <property type="match status" value="1"/>
</dbReference>
<keyword evidence="3" id="KW-0175">Coiled coil</keyword>
<comment type="caution">
    <text evidence="8">The sequence shown here is derived from an EMBL/GenBank/DDBJ whole genome shotgun (WGS) entry which is preliminary data.</text>
</comment>
<keyword evidence="4" id="KW-0472">Membrane</keyword>
<keyword evidence="9" id="KW-1185">Reference proteome</keyword>
<feature type="transmembrane region" description="Helical" evidence="4">
    <location>
        <begin position="27"/>
        <end position="49"/>
    </location>
</feature>
<feature type="domain" description="PAC" evidence="6">
    <location>
        <begin position="294"/>
        <end position="346"/>
    </location>
</feature>
<proteinExistence type="predicted"/>
<evidence type="ECO:0000256" key="1">
    <source>
        <dbReference type="ARBA" id="ARBA00012528"/>
    </source>
</evidence>
<evidence type="ECO:0000256" key="4">
    <source>
        <dbReference type="SAM" id="Phobius"/>
    </source>
</evidence>
<dbReference type="SUPFAM" id="SSF55785">
    <property type="entry name" value="PYP-like sensor domain (PAS domain)"/>
    <property type="match status" value="1"/>
</dbReference>
<dbReference type="InterPro" id="IPR000700">
    <property type="entry name" value="PAS-assoc_C"/>
</dbReference>
<dbReference type="Gene3D" id="3.30.450.40">
    <property type="match status" value="1"/>
</dbReference>
<evidence type="ECO:0000256" key="3">
    <source>
        <dbReference type="SAM" id="Coils"/>
    </source>
</evidence>
<evidence type="ECO:0000313" key="8">
    <source>
        <dbReference type="EMBL" id="MBT1070303.1"/>
    </source>
</evidence>
<keyword evidence="4" id="KW-1133">Transmembrane helix</keyword>
<keyword evidence="8" id="KW-0808">Transferase</keyword>
<organism evidence="8 9">
    <name type="scientific">Pelotalea chapellei</name>
    <dbReference type="NCBI Taxonomy" id="44671"/>
    <lineage>
        <taxon>Bacteria</taxon>
        <taxon>Pseudomonadati</taxon>
        <taxon>Thermodesulfobacteriota</taxon>
        <taxon>Desulfuromonadia</taxon>
        <taxon>Geobacterales</taxon>
        <taxon>Geobacteraceae</taxon>
        <taxon>Pelotalea</taxon>
    </lineage>
</organism>
<dbReference type="PROSITE" id="PS50887">
    <property type="entry name" value="GGDEF"/>
    <property type="match status" value="1"/>
</dbReference>